<name>A0A6J2XH54_SITOR</name>
<dbReference type="InParanoid" id="A0A6J2XH54"/>
<dbReference type="Pfam" id="PF22938">
    <property type="entry name" value="Integrase_p58_C"/>
    <property type="match status" value="1"/>
</dbReference>
<dbReference type="OrthoDB" id="6819429at2759"/>
<dbReference type="GeneID" id="115878296"/>
<protein>
    <submittedName>
        <fullName evidence="3">Uncharacterized protein LOC115878296</fullName>
    </submittedName>
</protein>
<dbReference type="InterPro" id="IPR054465">
    <property type="entry name" value="Integrase_p58-like_C"/>
</dbReference>
<feature type="domain" description="Integrase p58-like C-terminal" evidence="1">
    <location>
        <begin position="142"/>
        <end position="175"/>
    </location>
</feature>
<dbReference type="GO" id="GO:0003676">
    <property type="term" value="F:nucleic acid binding"/>
    <property type="evidence" value="ECO:0007669"/>
    <property type="project" value="InterPro"/>
</dbReference>
<sequence>MIAQFCEDNHKKWDAHLSELTFPFNTSRNDSTGFTPAFLNFGRKLESSKTLLREEQPSVPSENPEPTIADITSTENRLNRLKETFELVRLNLSRAFASQSHYYNIRRREWQCNPGDQVMKREDPLSSAVKGCAAKLALKYSGPYTVTRKISPVVYDLADKDNRKIRRIHIKDLKPAH</sequence>
<dbReference type="AlphaFoldDB" id="A0A6J2XH54"/>
<dbReference type="RefSeq" id="XP_030750612.1">
    <property type="nucleotide sequence ID" value="XM_030894752.1"/>
</dbReference>
<reference evidence="3" key="1">
    <citation type="submission" date="2025-08" db="UniProtKB">
        <authorList>
            <consortium name="RefSeq"/>
        </authorList>
    </citation>
    <scope>IDENTIFICATION</scope>
    <source>
        <tissue evidence="3">Gonads</tissue>
    </source>
</reference>
<gene>
    <name evidence="3" type="primary">LOC115878296</name>
</gene>
<dbReference type="Gene3D" id="3.30.420.10">
    <property type="entry name" value="Ribonuclease H-like superfamily/Ribonuclease H"/>
    <property type="match status" value="1"/>
</dbReference>
<keyword evidence="2" id="KW-1185">Reference proteome</keyword>
<dbReference type="Proteomes" id="UP000504635">
    <property type="component" value="Unplaced"/>
</dbReference>
<dbReference type="KEGG" id="soy:115878296"/>
<accession>A0A6J2XH54</accession>
<evidence type="ECO:0000259" key="1">
    <source>
        <dbReference type="Pfam" id="PF22938"/>
    </source>
</evidence>
<organism evidence="2 3">
    <name type="scientific">Sitophilus oryzae</name>
    <name type="common">Rice weevil</name>
    <name type="synonym">Curculio oryzae</name>
    <dbReference type="NCBI Taxonomy" id="7048"/>
    <lineage>
        <taxon>Eukaryota</taxon>
        <taxon>Metazoa</taxon>
        <taxon>Ecdysozoa</taxon>
        <taxon>Arthropoda</taxon>
        <taxon>Hexapoda</taxon>
        <taxon>Insecta</taxon>
        <taxon>Pterygota</taxon>
        <taxon>Neoptera</taxon>
        <taxon>Endopterygota</taxon>
        <taxon>Coleoptera</taxon>
        <taxon>Polyphaga</taxon>
        <taxon>Cucujiformia</taxon>
        <taxon>Curculionidae</taxon>
        <taxon>Dryophthorinae</taxon>
        <taxon>Sitophilus</taxon>
    </lineage>
</organism>
<dbReference type="InterPro" id="IPR036397">
    <property type="entry name" value="RNaseH_sf"/>
</dbReference>
<evidence type="ECO:0000313" key="2">
    <source>
        <dbReference type="Proteomes" id="UP000504635"/>
    </source>
</evidence>
<evidence type="ECO:0000313" key="3">
    <source>
        <dbReference type="RefSeq" id="XP_030750612.1"/>
    </source>
</evidence>
<proteinExistence type="predicted"/>